<evidence type="ECO:0000256" key="8">
    <source>
        <dbReference type="ARBA" id="ARBA00022982"/>
    </source>
</evidence>
<keyword evidence="2 11" id="KW-0813">Transport</keyword>
<dbReference type="InterPro" id="IPR050353">
    <property type="entry name" value="PyrK_electron_transfer"/>
</dbReference>
<dbReference type="InterPro" id="IPR017938">
    <property type="entry name" value="Riboflavin_synthase-like_b-brl"/>
</dbReference>
<comment type="subunit">
    <text evidence="11">Heterotetramer of 2 PyrK and 2 PyrD type B subunits.</text>
</comment>
<keyword evidence="9 11" id="KW-0408">Iron</keyword>
<dbReference type="GO" id="GO:0044205">
    <property type="term" value="P:'de novo' UMP biosynthetic process"/>
    <property type="evidence" value="ECO:0007669"/>
    <property type="project" value="UniProtKB-UniRule"/>
</dbReference>
<feature type="binding site" evidence="11 12">
    <location>
        <begin position="53"/>
        <end position="56"/>
    </location>
    <ligand>
        <name>FAD</name>
        <dbReference type="ChEBI" id="CHEBI:57692"/>
    </ligand>
</feature>
<evidence type="ECO:0000259" key="14">
    <source>
        <dbReference type="PROSITE" id="PS51384"/>
    </source>
</evidence>
<evidence type="ECO:0000256" key="2">
    <source>
        <dbReference type="ARBA" id="ARBA00022448"/>
    </source>
</evidence>
<comment type="cofactor">
    <cofactor evidence="13">
        <name>[2Fe-2S] cluster</name>
        <dbReference type="ChEBI" id="CHEBI:190135"/>
    </cofactor>
    <text evidence="13">Binds 1 [2Fe-2S] cluster per subunit.</text>
</comment>
<feature type="binding site" evidence="11 12">
    <location>
        <begin position="70"/>
        <end position="72"/>
    </location>
    <ligand>
        <name>FAD</name>
        <dbReference type="ChEBI" id="CHEBI:57692"/>
    </ligand>
</feature>
<dbReference type="InterPro" id="IPR017927">
    <property type="entry name" value="FAD-bd_FR_type"/>
</dbReference>
<dbReference type="AlphaFoldDB" id="A0A4Y7RNA1"/>
<feature type="binding site" evidence="11 13">
    <location>
        <position position="241"/>
    </location>
    <ligand>
        <name>[2Fe-2S] cluster</name>
        <dbReference type="ChEBI" id="CHEBI:190135"/>
    </ligand>
</feature>
<evidence type="ECO:0000256" key="12">
    <source>
        <dbReference type="PIRSR" id="PIRSR006816-1"/>
    </source>
</evidence>
<evidence type="ECO:0000313" key="16">
    <source>
        <dbReference type="Proteomes" id="UP000297597"/>
    </source>
</evidence>
<dbReference type="Gene3D" id="2.10.240.10">
    <property type="entry name" value="Dihydroorotate dehydrogenase, electron transfer subunit"/>
    <property type="match status" value="1"/>
</dbReference>
<dbReference type="Pfam" id="PF10418">
    <property type="entry name" value="DHODB_Fe-S_bind"/>
    <property type="match status" value="1"/>
</dbReference>
<dbReference type="PANTHER" id="PTHR43513">
    <property type="entry name" value="DIHYDROOROTATE DEHYDROGENASE B (NAD(+)), ELECTRON TRANSFER SUBUNIT"/>
    <property type="match status" value="1"/>
</dbReference>
<dbReference type="GO" id="GO:0050660">
    <property type="term" value="F:flavin adenine dinucleotide binding"/>
    <property type="evidence" value="ECO:0007669"/>
    <property type="project" value="InterPro"/>
</dbReference>
<evidence type="ECO:0000256" key="5">
    <source>
        <dbReference type="ARBA" id="ARBA00022723"/>
    </source>
</evidence>
<dbReference type="Proteomes" id="UP000297597">
    <property type="component" value="Unassembled WGS sequence"/>
</dbReference>
<dbReference type="EMBL" id="QFFZ01000029">
    <property type="protein sequence ID" value="TEB10276.1"/>
    <property type="molecule type" value="Genomic_DNA"/>
</dbReference>
<dbReference type="PRINTS" id="PR00406">
    <property type="entry name" value="CYTB5RDTASE"/>
</dbReference>
<comment type="cofactor">
    <cofactor evidence="11 12">
        <name>FAD</name>
        <dbReference type="ChEBI" id="CHEBI:57692"/>
    </cofactor>
    <text evidence="11 12">Binds 1 FAD per subunit.</text>
</comment>
<evidence type="ECO:0000256" key="7">
    <source>
        <dbReference type="ARBA" id="ARBA00022975"/>
    </source>
</evidence>
<dbReference type="InterPro" id="IPR019480">
    <property type="entry name" value="Dihydroorotate_DH_Fe-S-bd"/>
</dbReference>
<dbReference type="UniPathway" id="UPA00070">
    <property type="reaction ID" value="UER00945"/>
</dbReference>
<keyword evidence="10 11" id="KW-0411">Iron-sulfur</keyword>
<dbReference type="InterPro" id="IPR012165">
    <property type="entry name" value="Cyt_c3_hydrogenase_gsu"/>
</dbReference>
<comment type="caution">
    <text evidence="15">The sequence shown here is derived from an EMBL/GenBank/DDBJ whole genome shotgun (WGS) entry which is preliminary data.</text>
</comment>
<comment type="function">
    <text evidence="11">Responsible for channeling the electrons from the oxidation of dihydroorotate from the FMN redox center in the PyrD type B subunit to the ultimate electron acceptor NAD(+).</text>
</comment>
<dbReference type="RefSeq" id="WP_243119834.1">
    <property type="nucleotide sequence ID" value="NZ_QFFZ01000029.1"/>
</dbReference>
<evidence type="ECO:0000313" key="15">
    <source>
        <dbReference type="EMBL" id="TEB10276.1"/>
    </source>
</evidence>
<dbReference type="InterPro" id="IPR008333">
    <property type="entry name" value="Cbr1-like_FAD-bd_dom"/>
</dbReference>
<dbReference type="Pfam" id="PF00970">
    <property type="entry name" value="FAD_binding_6"/>
    <property type="match status" value="1"/>
</dbReference>
<dbReference type="CDD" id="cd06218">
    <property type="entry name" value="DHOD_e_trans"/>
    <property type="match status" value="1"/>
</dbReference>
<evidence type="ECO:0000256" key="6">
    <source>
        <dbReference type="ARBA" id="ARBA00022827"/>
    </source>
</evidence>
<dbReference type="SUPFAM" id="SSF52343">
    <property type="entry name" value="Ferredoxin reductase-like, C-terminal NADP-linked domain"/>
    <property type="match status" value="1"/>
</dbReference>
<evidence type="ECO:0000256" key="11">
    <source>
        <dbReference type="HAMAP-Rule" id="MF_01211"/>
    </source>
</evidence>
<gene>
    <name evidence="11 15" type="primary">pyrK</name>
    <name evidence="15" type="ORF">Pmgp_02473</name>
</gene>
<accession>A0A4Y7RNA1</accession>
<sequence>MSLVVNAEVVEQNEVMQGHFRLALNAPEVAAAARPGQFLHVSCGNTYDPLLRRPISIHTVDRQKGEVKLLYRVAGRGTALLSRLKGGDLVDVLGPLGNGFTLPAGSENVFAVAGGIGVAPLYFFLQELSGLKHKATVLLGAAAKEQLICVDEIKALGHTVLLATDNGSTGHRGTVVELFDLYARLPVHSCGDYNPDEEMSGYVYGCGPAAMLKELCAAVRENGFSGEVSLEERMGCGIGACLSCACKVKDGKGGFRHQRVCLDGPVFPVEEVVWA</sequence>
<evidence type="ECO:0000256" key="9">
    <source>
        <dbReference type="ARBA" id="ARBA00023004"/>
    </source>
</evidence>
<evidence type="ECO:0000256" key="10">
    <source>
        <dbReference type="ARBA" id="ARBA00023014"/>
    </source>
</evidence>
<dbReference type="GO" id="GO:0009055">
    <property type="term" value="F:electron transfer activity"/>
    <property type="evidence" value="ECO:0007669"/>
    <property type="project" value="UniProtKB-UniRule"/>
</dbReference>
<dbReference type="InterPro" id="IPR037117">
    <property type="entry name" value="Dihydroorotate_DH_ele_sf"/>
</dbReference>
<keyword evidence="5 11" id="KW-0479">Metal-binding</keyword>
<dbReference type="Gene3D" id="3.40.50.80">
    <property type="entry name" value="Nucleotide-binding domain of ferredoxin-NADP reductase (FNR) module"/>
    <property type="match status" value="1"/>
</dbReference>
<protein>
    <recommendedName>
        <fullName evidence="11">Dihydroorotate dehydrogenase B (NAD(+)), electron transfer subunit</fullName>
    </recommendedName>
    <alternativeName>
        <fullName evidence="11">Dihydroorotate oxidase B, electron transfer subunit</fullName>
    </alternativeName>
</protein>
<evidence type="ECO:0000256" key="13">
    <source>
        <dbReference type="PIRSR" id="PIRSR006816-2"/>
    </source>
</evidence>
<comment type="pathway">
    <text evidence="11">Pyrimidine metabolism; UMP biosynthesis via de novo pathway; orotate from (S)-dihydroorotate (NAD(+) route): step 1/1.</text>
</comment>
<dbReference type="SUPFAM" id="SSF63380">
    <property type="entry name" value="Riboflavin synthase domain-like"/>
    <property type="match status" value="1"/>
</dbReference>
<dbReference type="GO" id="GO:0046872">
    <property type="term" value="F:metal ion binding"/>
    <property type="evidence" value="ECO:0007669"/>
    <property type="project" value="UniProtKB-KW"/>
</dbReference>
<feature type="domain" description="FAD-binding FR-type" evidence="14">
    <location>
        <begin position="2"/>
        <end position="102"/>
    </location>
</feature>
<dbReference type="HAMAP" id="MF_01211">
    <property type="entry name" value="DHODB_Fe_S_bind"/>
    <property type="match status" value="1"/>
</dbReference>
<keyword evidence="4 11" id="KW-0001">2Fe-2S</keyword>
<keyword evidence="8 11" id="KW-0249">Electron transport</keyword>
<evidence type="ECO:0000256" key="1">
    <source>
        <dbReference type="ARBA" id="ARBA00006422"/>
    </source>
</evidence>
<evidence type="ECO:0000256" key="3">
    <source>
        <dbReference type="ARBA" id="ARBA00022630"/>
    </source>
</evidence>
<keyword evidence="16" id="KW-1185">Reference proteome</keyword>
<keyword evidence="6 11" id="KW-0274">FAD</keyword>
<dbReference type="Gene3D" id="2.40.30.10">
    <property type="entry name" value="Translation factors"/>
    <property type="match status" value="1"/>
</dbReference>
<dbReference type="GO" id="GO:0016491">
    <property type="term" value="F:oxidoreductase activity"/>
    <property type="evidence" value="ECO:0007669"/>
    <property type="project" value="InterPro"/>
</dbReference>
<organism evidence="15 16">
    <name type="scientific">Pelotomaculum propionicicum</name>
    <dbReference type="NCBI Taxonomy" id="258475"/>
    <lineage>
        <taxon>Bacteria</taxon>
        <taxon>Bacillati</taxon>
        <taxon>Bacillota</taxon>
        <taxon>Clostridia</taxon>
        <taxon>Eubacteriales</taxon>
        <taxon>Desulfotomaculaceae</taxon>
        <taxon>Pelotomaculum</taxon>
    </lineage>
</organism>
<keyword evidence="3 11" id="KW-0285">Flavoprotein</keyword>
<dbReference type="PIRSF" id="PIRSF006816">
    <property type="entry name" value="Cyc3_hyd_g"/>
    <property type="match status" value="1"/>
</dbReference>
<name>A0A4Y7RNA1_9FIRM</name>
<feature type="binding site" evidence="11 13">
    <location>
        <position position="261"/>
    </location>
    <ligand>
        <name>[2Fe-2S] cluster</name>
        <dbReference type="ChEBI" id="CHEBI:190135"/>
    </ligand>
</feature>
<dbReference type="PANTHER" id="PTHR43513:SF3">
    <property type="entry name" value="DIHYDROOROTATE DEHYDROGENASE B (NAD(+)), ELECTRON TRANSFER SUBUNIT-RELATED"/>
    <property type="match status" value="1"/>
</dbReference>
<feature type="binding site" evidence="11 13">
    <location>
        <position position="236"/>
    </location>
    <ligand>
        <name>[2Fe-2S] cluster</name>
        <dbReference type="ChEBI" id="CHEBI:190135"/>
    </ligand>
</feature>
<dbReference type="InterPro" id="IPR039261">
    <property type="entry name" value="FNR_nucleotide-bd"/>
</dbReference>
<dbReference type="GO" id="GO:0051537">
    <property type="term" value="F:2 iron, 2 sulfur cluster binding"/>
    <property type="evidence" value="ECO:0007669"/>
    <property type="project" value="UniProtKB-KW"/>
</dbReference>
<keyword evidence="7 11" id="KW-0665">Pyrimidine biosynthesis</keyword>
<reference evidence="15 16" key="1">
    <citation type="journal article" date="2018" name="Environ. Microbiol.">
        <title>Novel energy conservation strategies and behaviour of Pelotomaculum schinkii driving syntrophic propionate catabolism.</title>
        <authorList>
            <person name="Hidalgo-Ahumada C.A.P."/>
            <person name="Nobu M.K."/>
            <person name="Narihiro T."/>
            <person name="Tamaki H."/>
            <person name="Liu W.T."/>
            <person name="Kamagata Y."/>
            <person name="Stams A.J.M."/>
            <person name="Imachi H."/>
            <person name="Sousa D.Z."/>
        </authorList>
    </citation>
    <scope>NUCLEOTIDE SEQUENCE [LARGE SCALE GENOMIC DNA]</scope>
    <source>
        <strain evidence="15 16">MGP</strain>
    </source>
</reference>
<feature type="binding site" evidence="11 13">
    <location>
        <position position="244"/>
    </location>
    <ligand>
        <name>[2Fe-2S] cluster</name>
        <dbReference type="ChEBI" id="CHEBI:190135"/>
    </ligand>
</feature>
<evidence type="ECO:0000256" key="4">
    <source>
        <dbReference type="ARBA" id="ARBA00022714"/>
    </source>
</evidence>
<proteinExistence type="inferred from homology"/>
<dbReference type="InterPro" id="IPR023455">
    <property type="entry name" value="Dihydroorotate_DHASE_ETsu"/>
</dbReference>
<comment type="cofactor">
    <cofactor evidence="11">
        <name>[2Fe-2S] cluster</name>
        <dbReference type="ChEBI" id="CHEBI:190135"/>
    </cofactor>
    <text evidence="11">Binds 1 [2Fe-2S] cluster per subunit.</text>
</comment>
<comment type="similarity">
    <text evidence="1 11">Belongs to the PyrK family.</text>
</comment>
<feature type="binding site" evidence="11 12">
    <location>
        <begin position="77"/>
        <end position="78"/>
    </location>
    <ligand>
        <name>FAD</name>
        <dbReference type="ChEBI" id="CHEBI:57692"/>
    </ligand>
</feature>
<dbReference type="PROSITE" id="PS51384">
    <property type="entry name" value="FAD_FR"/>
    <property type="match status" value="1"/>
</dbReference>